<proteinExistence type="predicted"/>
<sequence length="389" mass="39476">MSGPAEGAVRVYATRWLVQAAAPAAIPVITAFTLLLIPLAVLAAPEASRPAASSACSTGGTGATVAGVDLDAVQMGQAQTIAHVAAGRGLGPYAATVALATAYQESRIQMLANDGSSPELTAEQAAVTATSLQYTHDGLGSDHDSVNTFQQRWIAGWGTVAQLMDPVYAAEAFYARLVEVPNWQTVPLTRAAQAVQVSAAGGAYARWEPLARELTAMLWPAAQAAAVDPFGAAPGVCPGLPAAAGSWVRPSSGTVTSGYGPRWGTLHAGVDLAGPRGAPVYAASGGTVIRAACTSVFCDRDGNLGLGGYGNLVELDHGGGVTTRYAHLSGYTVTPGQQVPAGALLGFQGSTGNSTGVHLHFEVRLDGAPVDPVPWLADRGVDLDAPDAG</sequence>
<evidence type="ECO:0000256" key="1">
    <source>
        <dbReference type="SAM" id="Phobius"/>
    </source>
</evidence>
<keyword evidence="1" id="KW-0812">Transmembrane</keyword>
<feature type="domain" description="M23ase beta-sheet core" evidence="2">
    <location>
        <begin position="266"/>
        <end position="372"/>
    </location>
</feature>
<dbReference type="Gene3D" id="2.70.70.10">
    <property type="entry name" value="Glucose Permease (Domain IIA)"/>
    <property type="match status" value="1"/>
</dbReference>
<evidence type="ECO:0000259" key="2">
    <source>
        <dbReference type="Pfam" id="PF01551"/>
    </source>
</evidence>
<dbReference type="Pfam" id="PF01551">
    <property type="entry name" value="Peptidase_M23"/>
    <property type="match status" value="1"/>
</dbReference>
<dbReference type="PANTHER" id="PTHR21666">
    <property type="entry name" value="PEPTIDASE-RELATED"/>
    <property type="match status" value="1"/>
</dbReference>
<dbReference type="EMBL" id="FZOO01000006">
    <property type="protein sequence ID" value="SNS69425.1"/>
    <property type="molecule type" value="Genomic_DNA"/>
</dbReference>
<name>A0A239GKL9_9ACTN</name>
<dbReference type="RefSeq" id="WP_089306243.1">
    <property type="nucleotide sequence ID" value="NZ_FZOO01000006.1"/>
</dbReference>
<gene>
    <name evidence="3" type="ORF">SAMN06893096_106242</name>
</gene>
<dbReference type="CDD" id="cd12797">
    <property type="entry name" value="M23_peptidase"/>
    <property type="match status" value="1"/>
</dbReference>
<organism evidence="3 4">
    <name type="scientific">Geodermatophilus pulveris</name>
    <dbReference type="NCBI Taxonomy" id="1564159"/>
    <lineage>
        <taxon>Bacteria</taxon>
        <taxon>Bacillati</taxon>
        <taxon>Actinomycetota</taxon>
        <taxon>Actinomycetes</taxon>
        <taxon>Geodermatophilales</taxon>
        <taxon>Geodermatophilaceae</taxon>
        <taxon>Geodermatophilus</taxon>
    </lineage>
</organism>
<dbReference type="PANTHER" id="PTHR21666:SF270">
    <property type="entry name" value="MUREIN HYDROLASE ACTIVATOR ENVC"/>
    <property type="match status" value="1"/>
</dbReference>
<feature type="transmembrane region" description="Helical" evidence="1">
    <location>
        <begin position="20"/>
        <end position="44"/>
    </location>
</feature>
<dbReference type="Proteomes" id="UP000198373">
    <property type="component" value="Unassembled WGS sequence"/>
</dbReference>
<keyword evidence="1" id="KW-0472">Membrane</keyword>
<evidence type="ECO:0000313" key="4">
    <source>
        <dbReference type="Proteomes" id="UP000198373"/>
    </source>
</evidence>
<protein>
    <submittedName>
        <fullName evidence="3">Peptidase family M23</fullName>
    </submittedName>
</protein>
<dbReference type="InterPro" id="IPR011055">
    <property type="entry name" value="Dup_hybrid_motif"/>
</dbReference>
<dbReference type="InterPro" id="IPR016047">
    <property type="entry name" value="M23ase_b-sheet_dom"/>
</dbReference>
<dbReference type="OrthoDB" id="5496837at2"/>
<keyword evidence="4" id="KW-1185">Reference proteome</keyword>
<dbReference type="GO" id="GO:0004222">
    <property type="term" value="F:metalloendopeptidase activity"/>
    <property type="evidence" value="ECO:0007669"/>
    <property type="project" value="TreeGrafter"/>
</dbReference>
<evidence type="ECO:0000313" key="3">
    <source>
        <dbReference type="EMBL" id="SNS69425.1"/>
    </source>
</evidence>
<keyword evidence="1" id="KW-1133">Transmembrane helix</keyword>
<dbReference type="InterPro" id="IPR050570">
    <property type="entry name" value="Cell_wall_metabolism_enzyme"/>
</dbReference>
<accession>A0A239GKL9</accession>
<reference evidence="4" key="1">
    <citation type="submission" date="2017-06" db="EMBL/GenBank/DDBJ databases">
        <authorList>
            <person name="Varghese N."/>
            <person name="Submissions S."/>
        </authorList>
    </citation>
    <scope>NUCLEOTIDE SEQUENCE [LARGE SCALE GENOMIC DNA]</scope>
    <source>
        <strain evidence="4">DSM 46839</strain>
    </source>
</reference>
<dbReference type="SUPFAM" id="SSF51261">
    <property type="entry name" value="Duplicated hybrid motif"/>
    <property type="match status" value="1"/>
</dbReference>
<dbReference type="AlphaFoldDB" id="A0A239GKL9"/>